<dbReference type="PANTHER" id="PTHR48099">
    <property type="entry name" value="C-1-TETRAHYDROFOLATE SYNTHASE, CYTOPLASMIC-RELATED"/>
    <property type="match status" value="1"/>
</dbReference>
<reference evidence="4" key="1">
    <citation type="journal article" date="2017" name="Nat. Commun.">
        <title>The asparagus genome sheds light on the origin and evolution of a young Y chromosome.</title>
        <authorList>
            <person name="Harkess A."/>
            <person name="Zhou J."/>
            <person name="Xu C."/>
            <person name="Bowers J.E."/>
            <person name="Van der Hulst R."/>
            <person name="Ayyampalayam S."/>
            <person name="Mercati F."/>
            <person name="Riccardi P."/>
            <person name="McKain M.R."/>
            <person name="Kakrana A."/>
            <person name="Tang H."/>
            <person name="Ray J."/>
            <person name="Groenendijk J."/>
            <person name="Arikit S."/>
            <person name="Mathioni S.M."/>
            <person name="Nakano M."/>
            <person name="Shan H."/>
            <person name="Telgmann-Rauber A."/>
            <person name="Kanno A."/>
            <person name="Yue Z."/>
            <person name="Chen H."/>
            <person name="Li W."/>
            <person name="Chen Y."/>
            <person name="Xu X."/>
            <person name="Zhang Y."/>
            <person name="Luo S."/>
            <person name="Chen H."/>
            <person name="Gao J."/>
            <person name="Mao Z."/>
            <person name="Pires J.C."/>
            <person name="Luo M."/>
            <person name="Kudrna D."/>
            <person name="Wing R.A."/>
            <person name="Meyers B.C."/>
            <person name="Yi K."/>
            <person name="Kong H."/>
            <person name="Lavrijsen P."/>
            <person name="Sunseri F."/>
            <person name="Falavigna A."/>
            <person name="Ye Y."/>
            <person name="Leebens-Mack J.H."/>
            <person name="Chen G."/>
        </authorList>
    </citation>
    <scope>NUCLEOTIDE SEQUENCE [LARGE SCALE GENOMIC DNA]</scope>
    <source>
        <strain evidence="4">cv. DH0086</strain>
    </source>
</reference>
<keyword evidence="4" id="KW-1185">Reference proteome</keyword>
<dbReference type="GO" id="GO:0035999">
    <property type="term" value="P:tetrahydrofolate interconversion"/>
    <property type="evidence" value="ECO:0007669"/>
    <property type="project" value="TreeGrafter"/>
</dbReference>
<dbReference type="InterPro" id="IPR046346">
    <property type="entry name" value="Aminoacid_DH-like_N_sf"/>
</dbReference>
<dbReference type="InterPro" id="IPR036291">
    <property type="entry name" value="NAD(P)-bd_dom_sf"/>
</dbReference>
<dbReference type="Gene3D" id="3.40.50.720">
    <property type="entry name" value="NAD(P)-binding Rossmann-like Domain"/>
    <property type="match status" value="1"/>
</dbReference>
<dbReference type="Gene3D" id="3.40.50.10860">
    <property type="entry name" value="Leucine Dehydrogenase, chain A, domain 1"/>
    <property type="match status" value="2"/>
</dbReference>
<dbReference type="Proteomes" id="UP000243459">
    <property type="component" value="Chromosome 1"/>
</dbReference>
<dbReference type="AlphaFoldDB" id="A0A5P1FXT9"/>
<sequence length="298" mass="32458">MRALLLSRLVKGELSRIPRPPPLLLMKYASLSSSAHSEDEPTKKKRKRSDCHILGPDLPDIWTPRSSAPPVPSSSSQTHVNDELIPTIIDGKSIAQDIRTVVAEEVRKMNNAIKKVPGLAVVLVGQRRDSQSYVRFKTKACEEVGIRSLLAELPEDCADDEVLNTVLGFNEDPSIHGILVQLPLPQRHHATVSTVHAFTKNPEDITREADIVISAAGVPNLVRKSWLKRGSVVIDVGTNPVEDPNSEHGYYLAGDVCYEEALQVVSAITPVPGGVGPVTVAMLLCNTLESAKRTHELS</sequence>
<dbReference type="Gramene" id="ONK82100">
    <property type="protein sequence ID" value="ONK82100"/>
    <property type="gene ID" value="A4U43_C01F36110"/>
</dbReference>
<evidence type="ECO:0000256" key="1">
    <source>
        <dbReference type="SAM" id="MobiDB-lite"/>
    </source>
</evidence>
<dbReference type="GO" id="GO:0004477">
    <property type="term" value="F:methenyltetrahydrofolate cyclohydrolase activity"/>
    <property type="evidence" value="ECO:0007669"/>
    <property type="project" value="TreeGrafter"/>
</dbReference>
<evidence type="ECO:0000259" key="2">
    <source>
        <dbReference type="Pfam" id="PF02882"/>
    </source>
</evidence>
<dbReference type="SUPFAM" id="SSF51735">
    <property type="entry name" value="NAD(P)-binding Rossmann-fold domains"/>
    <property type="match status" value="1"/>
</dbReference>
<proteinExistence type="predicted"/>
<dbReference type="Pfam" id="PF02882">
    <property type="entry name" value="THF_DHG_CYH_C"/>
    <property type="match status" value="1"/>
</dbReference>
<gene>
    <name evidence="3" type="ORF">A4U43_C01F36110</name>
</gene>
<organism evidence="3 4">
    <name type="scientific">Asparagus officinalis</name>
    <name type="common">Garden asparagus</name>
    <dbReference type="NCBI Taxonomy" id="4686"/>
    <lineage>
        <taxon>Eukaryota</taxon>
        <taxon>Viridiplantae</taxon>
        <taxon>Streptophyta</taxon>
        <taxon>Embryophyta</taxon>
        <taxon>Tracheophyta</taxon>
        <taxon>Spermatophyta</taxon>
        <taxon>Magnoliopsida</taxon>
        <taxon>Liliopsida</taxon>
        <taxon>Asparagales</taxon>
        <taxon>Asparagaceae</taxon>
        <taxon>Asparagoideae</taxon>
        <taxon>Asparagus</taxon>
    </lineage>
</organism>
<protein>
    <recommendedName>
        <fullName evidence="2">Tetrahydrofolate dehydrogenase/cyclohydrolase NAD(P)-binding domain-containing protein</fullName>
    </recommendedName>
</protein>
<dbReference type="GO" id="GO:0005829">
    <property type="term" value="C:cytosol"/>
    <property type="evidence" value="ECO:0007669"/>
    <property type="project" value="TreeGrafter"/>
</dbReference>
<dbReference type="SUPFAM" id="SSF53223">
    <property type="entry name" value="Aminoacid dehydrogenase-like, N-terminal domain"/>
    <property type="match status" value="1"/>
</dbReference>
<accession>A0A5P1FXT9</accession>
<dbReference type="InterPro" id="IPR020631">
    <property type="entry name" value="THF_DH/CycHdrlase_NAD-bd_dom"/>
</dbReference>
<feature type="region of interest" description="Disordered" evidence="1">
    <location>
        <begin position="34"/>
        <end position="79"/>
    </location>
</feature>
<feature type="domain" description="Tetrahydrofolate dehydrogenase/cyclohydrolase NAD(P)-binding" evidence="2">
    <location>
        <begin position="176"/>
        <end position="294"/>
    </location>
</feature>
<dbReference type="PANTHER" id="PTHR48099:SF10">
    <property type="entry name" value="BIFUNCTIONAL PROTEIN FOLD 1, MITOCHONDRIAL"/>
    <property type="match status" value="1"/>
</dbReference>
<evidence type="ECO:0000313" key="4">
    <source>
        <dbReference type="Proteomes" id="UP000243459"/>
    </source>
</evidence>
<dbReference type="EMBL" id="CM007381">
    <property type="protein sequence ID" value="ONK82100.1"/>
    <property type="molecule type" value="Genomic_DNA"/>
</dbReference>
<dbReference type="InterPro" id="IPR000672">
    <property type="entry name" value="THF_DH/CycHdrlase"/>
</dbReference>
<dbReference type="OMA" id="CKHTDIQ"/>
<evidence type="ECO:0000313" key="3">
    <source>
        <dbReference type="EMBL" id="ONK82100.1"/>
    </source>
</evidence>
<dbReference type="GO" id="GO:0004488">
    <property type="term" value="F:methylenetetrahydrofolate dehydrogenase (NADP+) activity"/>
    <property type="evidence" value="ECO:0007669"/>
    <property type="project" value="InterPro"/>
</dbReference>
<name>A0A5P1FXT9_ASPOF</name>
<dbReference type="PRINTS" id="PR00085">
    <property type="entry name" value="THFDHDRGNASE"/>
</dbReference>